<feature type="transmembrane region" description="Helical" evidence="9">
    <location>
        <begin position="110"/>
        <end position="134"/>
    </location>
</feature>
<dbReference type="KEGG" id="drm:Dred_2296"/>
<evidence type="ECO:0000313" key="12">
    <source>
        <dbReference type="EMBL" id="ABO50806.1"/>
    </source>
</evidence>
<dbReference type="PROSITE" id="PS50928">
    <property type="entry name" value="ABC_TM1"/>
    <property type="match status" value="1"/>
</dbReference>
<keyword evidence="7 9" id="KW-1133">Transmembrane helix</keyword>
<evidence type="ECO:0000256" key="8">
    <source>
        <dbReference type="ARBA" id="ARBA00023136"/>
    </source>
</evidence>
<dbReference type="Gene3D" id="1.10.3720.10">
    <property type="entry name" value="MetI-like"/>
    <property type="match status" value="1"/>
</dbReference>
<dbReference type="SUPFAM" id="SSF161098">
    <property type="entry name" value="MetI-like"/>
    <property type="match status" value="1"/>
</dbReference>
<organism evidence="12 13">
    <name type="scientific">Desulforamulus reducens (strain ATCC BAA-1160 / DSM 100696 / MI-1)</name>
    <name type="common">Desulfotomaculum reducens</name>
    <dbReference type="NCBI Taxonomy" id="349161"/>
    <lineage>
        <taxon>Bacteria</taxon>
        <taxon>Bacillati</taxon>
        <taxon>Bacillota</taxon>
        <taxon>Clostridia</taxon>
        <taxon>Eubacteriales</taxon>
        <taxon>Peptococcaceae</taxon>
        <taxon>Desulforamulus</taxon>
    </lineage>
</organism>
<dbReference type="InterPro" id="IPR000515">
    <property type="entry name" value="MetI-like"/>
</dbReference>
<feature type="transmembrane region" description="Helical" evidence="9">
    <location>
        <begin position="190"/>
        <end position="212"/>
    </location>
</feature>
<dbReference type="GO" id="GO:0005886">
    <property type="term" value="C:plasma membrane"/>
    <property type="evidence" value="ECO:0007669"/>
    <property type="project" value="UniProtKB-SubCell"/>
</dbReference>
<evidence type="ECO:0000256" key="9">
    <source>
        <dbReference type="RuleBase" id="RU363032"/>
    </source>
</evidence>
<dbReference type="EMBL" id="CP000612">
    <property type="protein sequence ID" value="ABO50806.1"/>
    <property type="molecule type" value="Genomic_DNA"/>
</dbReference>
<dbReference type="PANTHER" id="PTHR30425">
    <property type="entry name" value="PHOSPHATE TRANSPORT SYSTEM PERMEASE PROTEIN PST"/>
    <property type="match status" value="1"/>
</dbReference>
<dbReference type="PROSITE" id="PS51257">
    <property type="entry name" value="PROKAR_LIPOPROTEIN"/>
    <property type="match status" value="1"/>
</dbReference>
<dbReference type="InterPro" id="IPR051124">
    <property type="entry name" value="Phosphate_Transport_Permease"/>
</dbReference>
<dbReference type="PANTHER" id="PTHR30425:SF1">
    <property type="entry name" value="PHOSPHATE TRANSPORT SYSTEM PERMEASE PROTEIN PSTC"/>
    <property type="match status" value="1"/>
</dbReference>
<keyword evidence="8 9" id="KW-0472">Membrane</keyword>
<dbReference type="GO" id="GO:0006817">
    <property type="term" value="P:phosphate ion transport"/>
    <property type="evidence" value="ECO:0007669"/>
    <property type="project" value="UniProtKB-KW"/>
</dbReference>
<evidence type="ECO:0000256" key="6">
    <source>
        <dbReference type="ARBA" id="ARBA00022692"/>
    </source>
</evidence>
<dbReference type="STRING" id="349161.Dred_2296"/>
<keyword evidence="3 9" id="KW-0813">Transport</keyword>
<evidence type="ECO:0000256" key="2">
    <source>
        <dbReference type="ARBA" id="ARBA00007069"/>
    </source>
</evidence>
<feature type="transmembrane region" description="Helical" evidence="9">
    <location>
        <begin position="12"/>
        <end position="35"/>
    </location>
</feature>
<evidence type="ECO:0000256" key="3">
    <source>
        <dbReference type="ARBA" id="ARBA00022448"/>
    </source>
</evidence>
<reference evidence="12 13" key="1">
    <citation type="submission" date="2007-03" db="EMBL/GenBank/DDBJ databases">
        <title>Complete sequence of Desulfotomaculum reducens MI-1.</title>
        <authorList>
            <consortium name="US DOE Joint Genome Institute"/>
            <person name="Copeland A."/>
            <person name="Lucas S."/>
            <person name="Lapidus A."/>
            <person name="Barry K."/>
            <person name="Detter J.C."/>
            <person name="Glavina del Rio T."/>
            <person name="Hammon N."/>
            <person name="Israni S."/>
            <person name="Dalin E."/>
            <person name="Tice H."/>
            <person name="Pitluck S."/>
            <person name="Sims D."/>
            <person name="Brettin T."/>
            <person name="Bruce D."/>
            <person name="Han C."/>
            <person name="Tapia R."/>
            <person name="Schmutz J."/>
            <person name="Larimer F."/>
            <person name="Land M."/>
            <person name="Hauser L."/>
            <person name="Kyrpides N."/>
            <person name="Kim E."/>
            <person name="Tebo B.M."/>
            <person name="Richardson P."/>
        </authorList>
    </citation>
    <scope>NUCLEOTIDE SEQUENCE [LARGE SCALE GENOMIC DNA]</scope>
    <source>
        <strain evidence="12 13">MI-1</strain>
    </source>
</reference>
<comment type="function">
    <text evidence="10">Part of the binding-protein-dependent transport system for phosphate; probably responsible for the translocation of the substrate across the membrane.</text>
</comment>
<feature type="domain" description="ABC transmembrane type-1" evidence="11">
    <location>
        <begin position="70"/>
        <end position="281"/>
    </location>
</feature>
<keyword evidence="5 10" id="KW-0592">Phosphate transport</keyword>
<accession>A4J6V3</accession>
<evidence type="ECO:0000259" key="11">
    <source>
        <dbReference type="PROSITE" id="PS50928"/>
    </source>
</evidence>
<evidence type="ECO:0000313" key="13">
    <source>
        <dbReference type="Proteomes" id="UP000001556"/>
    </source>
</evidence>
<evidence type="ECO:0000256" key="7">
    <source>
        <dbReference type="ARBA" id="ARBA00022989"/>
    </source>
</evidence>
<dbReference type="InterPro" id="IPR011864">
    <property type="entry name" value="Phosphate_PstC"/>
</dbReference>
<evidence type="ECO:0000256" key="4">
    <source>
        <dbReference type="ARBA" id="ARBA00022475"/>
    </source>
</evidence>
<feature type="transmembrane region" description="Helical" evidence="9">
    <location>
        <begin position="74"/>
        <end position="98"/>
    </location>
</feature>
<keyword evidence="6 9" id="KW-0812">Transmembrane</keyword>
<gene>
    <name evidence="12" type="ordered locus">Dred_2296</name>
</gene>
<evidence type="ECO:0000256" key="1">
    <source>
        <dbReference type="ARBA" id="ARBA00004651"/>
    </source>
</evidence>
<name>A4J6V3_DESRM</name>
<dbReference type="GO" id="GO:0005315">
    <property type="term" value="F:phosphate transmembrane transporter activity"/>
    <property type="evidence" value="ECO:0007669"/>
    <property type="project" value="InterPro"/>
</dbReference>
<protein>
    <recommendedName>
        <fullName evidence="10">Phosphate transport system permease protein</fullName>
    </recommendedName>
</protein>
<evidence type="ECO:0000256" key="10">
    <source>
        <dbReference type="RuleBase" id="RU363054"/>
    </source>
</evidence>
<dbReference type="AlphaFoldDB" id="A4J6V3"/>
<keyword evidence="4 10" id="KW-1003">Cell membrane</keyword>
<comment type="subcellular location">
    <subcellularLocation>
        <location evidence="1 9">Cell membrane</location>
        <topology evidence="1 9">Multi-pass membrane protein</topology>
    </subcellularLocation>
</comment>
<dbReference type="Pfam" id="PF00528">
    <property type="entry name" value="BPD_transp_1"/>
    <property type="match status" value="1"/>
</dbReference>
<evidence type="ECO:0000256" key="5">
    <source>
        <dbReference type="ARBA" id="ARBA00022592"/>
    </source>
</evidence>
<feature type="transmembrane region" description="Helical" evidence="9">
    <location>
        <begin position="146"/>
        <end position="169"/>
    </location>
</feature>
<proteinExistence type="inferred from homology"/>
<dbReference type="OrthoDB" id="9785113at2"/>
<dbReference type="Proteomes" id="UP000001556">
    <property type="component" value="Chromosome"/>
</dbReference>
<feature type="transmembrane region" description="Helical" evidence="9">
    <location>
        <begin position="263"/>
        <end position="284"/>
    </location>
</feature>
<dbReference type="CDD" id="cd06261">
    <property type="entry name" value="TM_PBP2"/>
    <property type="match status" value="1"/>
</dbReference>
<comment type="similarity">
    <text evidence="2 10">Belongs to the binding-protein-dependent transport system permease family. CysTW subfamily.</text>
</comment>
<sequence length="295" mass="31858">MLNKKSFHLSTGTFCLVIACCATLLLLSLLVYMTLVSWPVWFSPGPWGFLTGTDWNPLAAPPQLGIGTMILSTLWTALGAVILATPIGLCCAIFLAEYAPSWLAQLLRPVLNVLTGIPSVVYGFLGAAVLVKYFEITFNMASGESLFCASLVLTVMVLPYIVSASESALRAIPLKYRQTSLALGVSKPYFTLRVLIPLARNGLLGALILAFGRASGETMAVLMLAGNTMVLPSSWFSKGEPLSALIALELGTSEVGSLHYQSLFAAGLVLLLFVLSINLFFTWFRRDRRNEVGKP</sequence>
<dbReference type="NCBIfam" id="TIGR02138">
    <property type="entry name" value="phosphate_pstC"/>
    <property type="match status" value="1"/>
</dbReference>
<dbReference type="eggNOG" id="COG0573">
    <property type="taxonomic scope" value="Bacteria"/>
</dbReference>
<dbReference type="HOGENOM" id="CLU_033621_1_0_9"/>
<dbReference type="InterPro" id="IPR035906">
    <property type="entry name" value="MetI-like_sf"/>
</dbReference>
<keyword evidence="13" id="KW-1185">Reference proteome</keyword>